<dbReference type="RefSeq" id="WP_099311277.1">
    <property type="nucleotide sequence ID" value="NZ_CP031218.1"/>
</dbReference>
<dbReference type="Pfam" id="PF00534">
    <property type="entry name" value="Glycos_transf_1"/>
    <property type="match status" value="1"/>
</dbReference>
<dbReference type="PANTHER" id="PTHR12526">
    <property type="entry name" value="GLYCOSYLTRANSFERASE"/>
    <property type="match status" value="1"/>
</dbReference>
<dbReference type="InterPro" id="IPR001296">
    <property type="entry name" value="Glyco_trans_1"/>
</dbReference>
<evidence type="ECO:0000313" key="3">
    <source>
        <dbReference type="Proteomes" id="UP000233248"/>
    </source>
</evidence>
<proteinExistence type="predicted"/>
<keyword evidence="3" id="KW-1185">Reference proteome</keyword>
<dbReference type="EMBL" id="NXIF01000009">
    <property type="protein sequence ID" value="PKI81718.1"/>
    <property type="molecule type" value="Genomic_DNA"/>
</dbReference>
<evidence type="ECO:0000259" key="1">
    <source>
        <dbReference type="Pfam" id="PF00534"/>
    </source>
</evidence>
<gene>
    <name evidence="2" type="ORF">CP960_02835</name>
</gene>
<dbReference type="PANTHER" id="PTHR12526:SF627">
    <property type="entry name" value="D-RHAMNOSYLTRANSFERASE WBPZ"/>
    <property type="match status" value="1"/>
</dbReference>
<accession>A0A2N1J574</accession>
<dbReference type="OrthoDB" id="1522162at2"/>
<feature type="domain" description="Glycosyl transferase family 1" evidence="1">
    <location>
        <begin position="209"/>
        <end position="358"/>
    </location>
</feature>
<dbReference type="Gene3D" id="3.40.50.2000">
    <property type="entry name" value="Glycogen Phosphorylase B"/>
    <property type="match status" value="2"/>
</dbReference>
<protein>
    <recommendedName>
        <fullName evidence="1">Glycosyl transferase family 1 domain-containing protein</fullName>
    </recommendedName>
</protein>
<sequence>MRIAIIVRSLKYGGMERAACNQADAFYLAGHKADLIYFSNKAKELQPKEKGVGLIHLDLNSLLKKSFKGKVWDLLARVSNAFFRKTYPLVKGYYTSKIFEKEFNKIEKEQKYDLILIRGQGTFEQIWRFKDKRSVRICVNVSKKNYSTFIDKIMSKCYYNNVRVNCNSDGSKDFYIEKFKRENVKPISLDSIKNPFFTQKVIDLSNEDNKNIPKEPYILGLGRLVKTKNFELLIDSYVELKKKYNISHKLILVGDGDDKSYLENKCKDLKLENDVLFTGYESNPYPWIKNSEIIVFTSKMEGLSNVLIEAMCCKTRILITKSPGGMIEMMKGNLAYNIAQNDKTDIALKINTILIKNKEYYFNDYIKLLSLFEPSKVVDDWINIYTKKEYNV</sequence>
<dbReference type="KEGG" id="ahs:AHALO_1880"/>
<reference evidence="2 3" key="1">
    <citation type="submission" date="2017-09" db="EMBL/GenBank/DDBJ databases">
        <title>Genomics of the genus Arcobacter.</title>
        <authorList>
            <person name="Perez-Cataluna A."/>
            <person name="Figueras M.J."/>
            <person name="Salas-Masso N."/>
        </authorList>
    </citation>
    <scope>NUCLEOTIDE SEQUENCE [LARGE SCALE GENOMIC DNA]</scope>
    <source>
        <strain evidence="2 3">DSM 18005</strain>
    </source>
</reference>
<evidence type="ECO:0000313" key="2">
    <source>
        <dbReference type="EMBL" id="PKI81718.1"/>
    </source>
</evidence>
<comment type="caution">
    <text evidence="2">The sequence shown here is derived from an EMBL/GenBank/DDBJ whole genome shotgun (WGS) entry which is preliminary data.</text>
</comment>
<organism evidence="2 3">
    <name type="scientific">Malaciobacter halophilus</name>
    <dbReference type="NCBI Taxonomy" id="197482"/>
    <lineage>
        <taxon>Bacteria</taxon>
        <taxon>Pseudomonadati</taxon>
        <taxon>Campylobacterota</taxon>
        <taxon>Epsilonproteobacteria</taxon>
        <taxon>Campylobacterales</taxon>
        <taxon>Arcobacteraceae</taxon>
        <taxon>Malaciobacter</taxon>
    </lineage>
</organism>
<dbReference type="SUPFAM" id="SSF53756">
    <property type="entry name" value="UDP-Glycosyltransferase/glycogen phosphorylase"/>
    <property type="match status" value="1"/>
</dbReference>
<dbReference type="Proteomes" id="UP000233248">
    <property type="component" value="Unassembled WGS sequence"/>
</dbReference>
<name>A0A2N1J574_9BACT</name>
<dbReference type="AlphaFoldDB" id="A0A2N1J574"/>
<dbReference type="GO" id="GO:0016757">
    <property type="term" value="F:glycosyltransferase activity"/>
    <property type="evidence" value="ECO:0007669"/>
    <property type="project" value="InterPro"/>
</dbReference>
<dbReference type="CDD" id="cd03811">
    <property type="entry name" value="GT4_GT28_WabH-like"/>
    <property type="match status" value="1"/>
</dbReference>